<feature type="compositionally biased region" description="Basic and acidic residues" evidence="1">
    <location>
        <begin position="840"/>
        <end position="867"/>
    </location>
</feature>
<feature type="region of interest" description="Disordered" evidence="1">
    <location>
        <begin position="677"/>
        <end position="727"/>
    </location>
</feature>
<feature type="compositionally biased region" description="Low complexity" evidence="1">
    <location>
        <begin position="806"/>
        <end position="823"/>
    </location>
</feature>
<dbReference type="CDD" id="cd00590">
    <property type="entry name" value="RRM_SF"/>
    <property type="match status" value="1"/>
</dbReference>
<dbReference type="Proteomes" id="UP001521184">
    <property type="component" value="Unassembled WGS sequence"/>
</dbReference>
<feature type="compositionally biased region" description="Polar residues" evidence="1">
    <location>
        <begin position="1020"/>
        <end position="1042"/>
    </location>
</feature>
<feature type="compositionally biased region" description="Low complexity" evidence="1">
    <location>
        <begin position="974"/>
        <end position="994"/>
    </location>
</feature>
<organism evidence="2 3">
    <name type="scientific">Diplodia intermedia</name>
    <dbReference type="NCBI Taxonomy" id="856260"/>
    <lineage>
        <taxon>Eukaryota</taxon>
        <taxon>Fungi</taxon>
        <taxon>Dikarya</taxon>
        <taxon>Ascomycota</taxon>
        <taxon>Pezizomycotina</taxon>
        <taxon>Dothideomycetes</taxon>
        <taxon>Dothideomycetes incertae sedis</taxon>
        <taxon>Botryosphaeriales</taxon>
        <taxon>Botryosphaeriaceae</taxon>
        <taxon>Diplodia</taxon>
    </lineage>
</organism>
<feature type="compositionally biased region" description="Polar residues" evidence="1">
    <location>
        <begin position="1084"/>
        <end position="1095"/>
    </location>
</feature>
<evidence type="ECO:0000313" key="3">
    <source>
        <dbReference type="Proteomes" id="UP001521184"/>
    </source>
</evidence>
<evidence type="ECO:0000313" key="2">
    <source>
        <dbReference type="EMBL" id="KAL1639541.1"/>
    </source>
</evidence>
<feature type="compositionally biased region" description="Polar residues" evidence="1">
    <location>
        <begin position="1178"/>
        <end position="1204"/>
    </location>
</feature>
<dbReference type="EMBL" id="JAKEKT020000062">
    <property type="protein sequence ID" value="KAL1639541.1"/>
    <property type="molecule type" value="Genomic_DNA"/>
</dbReference>
<name>A0ABR3TJ54_9PEZI</name>
<feature type="region of interest" description="Disordered" evidence="1">
    <location>
        <begin position="268"/>
        <end position="292"/>
    </location>
</feature>
<feature type="compositionally biased region" description="Basic residues" evidence="1">
    <location>
        <begin position="1211"/>
        <end position="1228"/>
    </location>
</feature>
<feature type="compositionally biased region" description="Polar residues" evidence="1">
    <location>
        <begin position="918"/>
        <end position="933"/>
    </location>
</feature>
<reference evidence="2 3" key="1">
    <citation type="journal article" date="2023" name="Plant Dis.">
        <title>First Report of Diplodia intermedia Causing Canker and Dieback Diseases on Apple Trees in Canada.</title>
        <authorList>
            <person name="Ellouze W."/>
            <person name="Ilyukhin E."/>
            <person name="Sulman M."/>
            <person name="Ali S."/>
        </authorList>
    </citation>
    <scope>NUCLEOTIDE SEQUENCE [LARGE SCALE GENOMIC DNA]</scope>
    <source>
        <strain evidence="2 3">M45-28</strain>
    </source>
</reference>
<feature type="compositionally biased region" description="Basic residues" evidence="1">
    <location>
        <begin position="792"/>
        <end position="805"/>
    </location>
</feature>
<accession>A0ABR3TJ54</accession>
<evidence type="ECO:0000256" key="1">
    <source>
        <dbReference type="SAM" id="MobiDB-lite"/>
    </source>
</evidence>
<sequence length="1282" mass="138859">MDNNRPRGIVLAEVAGKALFSTKLGQVAPRPVPDPPEPMIARAPNMKLDIAHQIERFVQRLRDEFPAQCKEIFVGYYTIHDYFDAYDIHRLGERYLTSALDRIATHNSTAVQNFVLEWVPRNPPKMRKICYGTTLQELFSEGEIKARGELFLTLAVISIRNALETTAKKREARAKGRDCVIQGEQTTVKLEAPQAEPMRVDENQTSRVAPGLLRVGWRQPHAPPAAQVEFVQHTETARPSSVVTPSRPVMKPHASVRKNNRVDISAPATPILPQQSPYPAMKPNPSKSKPRAQPYHSNIGMVPPTHQRNHSTPRMNAMTPGFIPQSSIYGPAPVVPTHGPPSQTATPQGMAAQLYLPSAPFQGNPHGFEVGAMHRDLNHYPDFPGPYNMQSNPPGMHYATPQATPHMSAAQPVGAPGSVGYMPISNFPSPSMVHPSLANMANMANLQYGGTMQDMRPRRMSGPAPRQDYGPRSQNKHFGKGYRGGRRNSVRGNYTGGNFRTPAPGQLGPAGDLPSNSMLPASSSEPFPAFSPHLEASRMAESGNRPPNSREIKPAVWVHNIHHGLEHDEAVKELKAHFEQRLNRPVMDVRVNADKNNHAYALVTMSTFFDANLALGLHQSLFHGRQLTVKIPTKHEQQMPPGHDLTKGYPLPTPPLFSQSPAVRHTVPLNPNEYGVMEALDKSRRPSASERRASTATTNQRSRGPSRTYEATANDPMSYSPQDARRLQPTELPKLAVMDTMQQTITDTAQQTVVDITQAPLHQPTSATAVPVTEEPEQRPDSRASSSAASNKQKKRSIMRRKKGGSNKSGSGTTTPEPSTTGSMERTAVVGMQSPLESTTKSHEDDAGLVDKKMSAILERREQERRNRPTLPEGQGLSETASDHATVKKEVSSVQESCESKDGGVDMADTNAEDPEKTSSPQNVACEGGSQTEAGKAEKQGLNLRRAKVALPDINIHSRKEKQAPPSTASSTRVSYAQAAASAKAPVAMATSAVSAPSPVVENESESRYYTPVEILPSPSAKSEGTLVQVTPTKATTGPTEDTTPEKDDSFVTVQEEPPSVTKEDKYPEGLTHEPNKQADDSRTVSPETVDTPTTALADGLETAETADGEASTAQAEECSVSERTSWAEDVADHAESSSPVKVKPSEPVEVKPSSSTEINPSSPIETQVGADEDADQTESSKMGSSDVTEGTAKSVTQPSSSIHPNARSKGEKKKQPKKGKSYGKSKKGSSGLSSDEDFEFVGSPSNDSFELVDFAGGSDMSTKSDSDDNMIIVKTSGITHG</sequence>
<feature type="compositionally biased region" description="Low complexity" evidence="1">
    <location>
        <begin position="520"/>
        <end position="530"/>
    </location>
</feature>
<dbReference type="InterPro" id="IPR035979">
    <property type="entry name" value="RBD_domain_sf"/>
</dbReference>
<protein>
    <recommendedName>
        <fullName evidence="4">RRM domain-containing protein</fullName>
    </recommendedName>
</protein>
<feature type="compositionally biased region" description="Polar residues" evidence="1">
    <location>
        <begin position="1157"/>
        <end position="1166"/>
    </location>
</feature>
<feature type="region of interest" description="Disordered" evidence="1">
    <location>
        <begin position="454"/>
        <end position="530"/>
    </location>
</feature>
<feature type="compositionally biased region" description="Basic and acidic residues" evidence="1">
    <location>
        <begin position="881"/>
        <end position="891"/>
    </location>
</feature>
<proteinExistence type="predicted"/>
<gene>
    <name evidence="2" type="ORF">SLS58_007845</name>
</gene>
<evidence type="ECO:0008006" key="4">
    <source>
        <dbReference type="Google" id="ProtNLM"/>
    </source>
</evidence>
<keyword evidence="3" id="KW-1185">Reference proteome</keyword>
<feature type="compositionally biased region" description="Basic residues" evidence="1">
    <location>
        <begin position="474"/>
        <end position="489"/>
    </location>
</feature>
<feature type="region of interest" description="Disordered" evidence="1">
    <location>
        <begin position="760"/>
        <end position="1270"/>
    </location>
</feature>
<feature type="compositionally biased region" description="Basic and acidic residues" evidence="1">
    <location>
        <begin position="679"/>
        <end position="693"/>
    </location>
</feature>
<feature type="compositionally biased region" description="Polar residues" evidence="1">
    <location>
        <begin position="699"/>
        <end position="721"/>
    </location>
</feature>
<dbReference type="SUPFAM" id="SSF54928">
    <property type="entry name" value="RNA-binding domain, RBD"/>
    <property type="match status" value="1"/>
</dbReference>
<feature type="compositionally biased region" description="Basic and acidic residues" evidence="1">
    <location>
        <begin position="1062"/>
        <end position="1083"/>
    </location>
</feature>
<comment type="caution">
    <text evidence="2">The sequence shown here is derived from an EMBL/GenBank/DDBJ whole genome shotgun (WGS) entry which is preliminary data.</text>
</comment>
<dbReference type="InterPro" id="IPR012677">
    <property type="entry name" value="Nucleotide-bd_a/b_plait_sf"/>
</dbReference>
<dbReference type="Gene3D" id="3.30.70.330">
    <property type="match status" value="1"/>
</dbReference>